<dbReference type="Proteomes" id="UP000008909">
    <property type="component" value="Unassembled WGS sequence"/>
</dbReference>
<dbReference type="EMBL" id="DF145371">
    <property type="protein sequence ID" value="GAA58127.1"/>
    <property type="molecule type" value="Genomic_DNA"/>
</dbReference>
<name>G7YYU8_CLOSI</name>
<accession>G7YYU8</accession>
<evidence type="ECO:0000313" key="1">
    <source>
        <dbReference type="EMBL" id="GAA58127.1"/>
    </source>
</evidence>
<dbReference type="AlphaFoldDB" id="G7YYU8"/>
<sequence length="64" mass="7021">MKMRGFSTKKIEQIDFGADSSAQWSRCPRVSCSSIALSSSAERFMSICSISRTSCEISVSTSFL</sequence>
<keyword evidence="2" id="KW-1185">Reference proteome</keyword>
<reference key="2">
    <citation type="submission" date="2011-10" db="EMBL/GenBank/DDBJ databases">
        <title>The genome and transcriptome sequence of Clonorchis sinensis provide insights into the carcinogenic liver fluke.</title>
        <authorList>
            <person name="Wang X."/>
            <person name="Huang Y."/>
            <person name="Chen W."/>
            <person name="Liu H."/>
            <person name="Guo L."/>
            <person name="Chen Y."/>
            <person name="Luo F."/>
            <person name="Zhou W."/>
            <person name="Sun J."/>
            <person name="Mao Q."/>
            <person name="Liang P."/>
            <person name="Zhou C."/>
            <person name="Tian Y."/>
            <person name="Men J."/>
            <person name="Lv X."/>
            <person name="Huang L."/>
            <person name="Zhou J."/>
            <person name="Hu Y."/>
            <person name="Li R."/>
            <person name="Zhang F."/>
            <person name="Lei H."/>
            <person name="Li X."/>
            <person name="Hu X."/>
            <person name="Liang C."/>
            <person name="Xu J."/>
            <person name="Wu Z."/>
            <person name="Yu X."/>
        </authorList>
    </citation>
    <scope>NUCLEOTIDE SEQUENCE</scope>
    <source>
        <strain>Henan</strain>
    </source>
</reference>
<reference evidence="1" key="1">
    <citation type="journal article" date="2011" name="Genome Biol.">
        <title>The draft genome of the carcinogenic human liver fluke Clonorchis sinensis.</title>
        <authorList>
            <person name="Wang X."/>
            <person name="Chen W."/>
            <person name="Huang Y."/>
            <person name="Sun J."/>
            <person name="Men J."/>
            <person name="Liu H."/>
            <person name="Luo F."/>
            <person name="Guo L."/>
            <person name="Lv X."/>
            <person name="Deng C."/>
            <person name="Zhou C."/>
            <person name="Fan Y."/>
            <person name="Li X."/>
            <person name="Huang L."/>
            <person name="Hu Y."/>
            <person name="Liang C."/>
            <person name="Hu X."/>
            <person name="Xu J."/>
            <person name="Yu X."/>
        </authorList>
    </citation>
    <scope>NUCLEOTIDE SEQUENCE [LARGE SCALE GENOMIC DNA]</scope>
    <source>
        <strain evidence="1">Henan</strain>
    </source>
</reference>
<evidence type="ECO:0000313" key="2">
    <source>
        <dbReference type="Proteomes" id="UP000008909"/>
    </source>
</evidence>
<gene>
    <name evidence="1" type="ORF">CLF_113594</name>
</gene>
<organism evidence="1 2">
    <name type="scientific">Clonorchis sinensis</name>
    <name type="common">Chinese liver fluke</name>
    <dbReference type="NCBI Taxonomy" id="79923"/>
    <lineage>
        <taxon>Eukaryota</taxon>
        <taxon>Metazoa</taxon>
        <taxon>Spiralia</taxon>
        <taxon>Lophotrochozoa</taxon>
        <taxon>Platyhelminthes</taxon>
        <taxon>Trematoda</taxon>
        <taxon>Digenea</taxon>
        <taxon>Opisthorchiida</taxon>
        <taxon>Opisthorchiata</taxon>
        <taxon>Opisthorchiidae</taxon>
        <taxon>Clonorchis</taxon>
    </lineage>
</organism>
<protein>
    <submittedName>
        <fullName evidence="1">Uncharacterized protein</fullName>
    </submittedName>
</protein>
<proteinExistence type="predicted"/>